<evidence type="ECO:0000313" key="2">
    <source>
        <dbReference type="Proteomes" id="UP000281594"/>
    </source>
</evidence>
<dbReference type="HOGENOM" id="CLU_2902454_0_0_11"/>
<dbReference type="Proteomes" id="UP000281594">
    <property type="component" value="Unassembled WGS sequence"/>
</dbReference>
<dbReference type="STRING" id="1343740.M271_31805"/>
<proteinExistence type="predicted"/>
<sequence length="62" mass="7228">MWHFGLFQLPLAEHLISGHERVFVQGFIGELLVNKSAFTPADYTFYAHYLKEPGRTVAWMKM</sequence>
<gene>
    <name evidence="1" type="ORF">D3C57_111875</name>
</gene>
<dbReference type="EMBL" id="QYCY01000001">
    <property type="protein sequence ID" value="RLV79078.1"/>
    <property type="molecule type" value="Genomic_DNA"/>
</dbReference>
<dbReference type="RefSeq" id="WP_020871265.1">
    <property type="nucleotide sequence ID" value="NC_022785.1"/>
</dbReference>
<organism evidence="1 2">
    <name type="scientific">Streptomyces rapamycinicus (strain ATCC 29253 / DSM 41530 / NRRL 5491 / AYB-994)</name>
    <name type="common">Streptomyces hygroscopicus (strain ATCC 29253)</name>
    <dbReference type="NCBI Taxonomy" id="1343740"/>
    <lineage>
        <taxon>Bacteria</taxon>
        <taxon>Bacillati</taxon>
        <taxon>Actinomycetota</taxon>
        <taxon>Actinomycetes</taxon>
        <taxon>Kitasatosporales</taxon>
        <taxon>Streptomycetaceae</taxon>
        <taxon>Streptomyces</taxon>
        <taxon>Streptomyces violaceusniger group</taxon>
    </lineage>
</organism>
<dbReference type="KEGG" id="src:M271_31805"/>
<dbReference type="Gene3D" id="3.40.50.1820">
    <property type="entry name" value="alpha/beta hydrolase"/>
    <property type="match status" value="1"/>
</dbReference>
<protein>
    <submittedName>
        <fullName evidence="1">Uncharacterized protein</fullName>
    </submittedName>
</protein>
<dbReference type="InterPro" id="IPR029058">
    <property type="entry name" value="AB_hydrolase_fold"/>
</dbReference>
<name>A0A0A0NLD0_STRRN</name>
<accession>A0A0A0NLD0</accession>
<reference evidence="1 2" key="1">
    <citation type="journal article" date="2018" name="J. Biol. Chem.">
        <title>Discovery of the actinoplanic acid pathway in Streptomyces rapamycinicus reveals a genetically conserved synergism with rapamycin.</title>
        <authorList>
            <person name="Mrak P."/>
            <person name="Krastel P."/>
            <person name="Pivk Lukancic P."/>
            <person name="Tao J."/>
            <person name="Pistorius D."/>
            <person name="Moore C.M."/>
        </authorList>
    </citation>
    <scope>NUCLEOTIDE SEQUENCE [LARGE SCALE GENOMIC DNA]</scope>
    <source>
        <strain evidence="1 2">NRRL 5491</strain>
    </source>
</reference>
<comment type="caution">
    <text evidence="1">The sequence shown here is derived from an EMBL/GenBank/DDBJ whole genome shotgun (WGS) entry which is preliminary data.</text>
</comment>
<dbReference type="AlphaFoldDB" id="A0A0A0NLD0"/>
<evidence type="ECO:0000313" key="1">
    <source>
        <dbReference type="EMBL" id="RLV79078.1"/>
    </source>
</evidence>